<name>I2NR15_NEISI</name>
<proteinExistence type="predicted"/>
<protein>
    <submittedName>
        <fullName evidence="1">Uncharacterized protein</fullName>
    </submittedName>
</protein>
<sequence length="44" mass="5323">MLEFFEKANDNHLFDYNFSLLSFVCKQNLWFYCKPLWRNSGQAG</sequence>
<comment type="caution">
    <text evidence="1">The sequence shown here is derived from an EMBL/GenBank/DDBJ whole genome shotgun (WGS) entry which is preliminary data.</text>
</comment>
<dbReference type="AlphaFoldDB" id="I2NR15"/>
<gene>
    <name evidence="1" type="ORF">HMPREF1051_2232</name>
</gene>
<reference evidence="1 2" key="1">
    <citation type="submission" date="2012-04" db="EMBL/GenBank/DDBJ databases">
        <authorList>
            <person name="Harkins D.M."/>
            <person name="Madupu R."/>
            <person name="Durkin A.S."/>
            <person name="Torralba M."/>
            <person name="Methe B."/>
            <person name="Sutton G.G."/>
            <person name="Nelson K.E."/>
        </authorList>
    </citation>
    <scope>NUCLEOTIDE SEQUENCE [LARGE SCALE GENOMIC DNA]</scope>
    <source>
        <strain evidence="1 2">VK64</strain>
    </source>
</reference>
<organism evidence="1 2">
    <name type="scientific">Neisseria sicca VK64</name>
    <dbReference type="NCBI Taxonomy" id="1095748"/>
    <lineage>
        <taxon>Bacteria</taxon>
        <taxon>Pseudomonadati</taxon>
        <taxon>Pseudomonadota</taxon>
        <taxon>Betaproteobacteria</taxon>
        <taxon>Neisseriales</taxon>
        <taxon>Neisseriaceae</taxon>
        <taxon>Neisseria</taxon>
    </lineage>
</organism>
<dbReference type="Proteomes" id="UP000004473">
    <property type="component" value="Unassembled WGS sequence"/>
</dbReference>
<evidence type="ECO:0000313" key="1">
    <source>
        <dbReference type="EMBL" id="EIG28276.1"/>
    </source>
</evidence>
<accession>I2NR15</accession>
<dbReference type="EMBL" id="AJMT01000117">
    <property type="protein sequence ID" value="EIG28276.1"/>
    <property type="molecule type" value="Genomic_DNA"/>
</dbReference>
<evidence type="ECO:0000313" key="2">
    <source>
        <dbReference type="Proteomes" id="UP000004473"/>
    </source>
</evidence>